<name>A6TNV2_ALKMQ</name>
<dbReference type="eggNOG" id="COG2768">
    <property type="taxonomic scope" value="Bacteria"/>
</dbReference>
<evidence type="ECO:0000256" key="5">
    <source>
        <dbReference type="ARBA" id="ARBA00023004"/>
    </source>
</evidence>
<dbReference type="SUPFAM" id="SSF54862">
    <property type="entry name" value="4Fe-4S ferredoxins"/>
    <property type="match status" value="1"/>
</dbReference>
<feature type="domain" description="4Fe-4S ferredoxin-type" evidence="7">
    <location>
        <begin position="187"/>
        <end position="215"/>
    </location>
</feature>
<dbReference type="GO" id="GO:0051539">
    <property type="term" value="F:4 iron, 4 sulfur cluster binding"/>
    <property type="evidence" value="ECO:0007669"/>
    <property type="project" value="UniProtKB-KW"/>
</dbReference>
<sequence length="370" mass="40690">MSNKVFFIDFQADSKKNNIPNKIKRLFDKAGIAEVLGEDELTAIKVHFGEKGSNTYIHPVFVRQIVDKVKESNAKPFLTDTNTLYTGSRTNSVDHIQTAIENGFAYAVVNAPIIISDGIYSKNIMDVDIDQKHFKRVKIAGDVYRANSMVVLSHVKGHGLAGFGGTMKNLAMGCASAAGKQMQHSDAKPKVMENLCIGCQMCVENCPVDAIHMEDKKAVIDPEVCIGCGECITVCPKRAIEVQWKTDANIFVEKMAEYAYGATQNKKGKVAYFNFVMNVTPLCDCVPWSGIPIVNDIGILASFDPVALDQASLDLIDAQLGNPQSQLKCNHEPGKDKFGGLHKDTNGRRVLEYAEEMGMGSRTYELIKIK</sequence>
<dbReference type="InterPro" id="IPR050157">
    <property type="entry name" value="PSI_iron-sulfur_center"/>
</dbReference>
<evidence type="ECO:0000259" key="7">
    <source>
        <dbReference type="PROSITE" id="PS51379"/>
    </source>
</evidence>
<keyword evidence="9" id="KW-1185">Reference proteome</keyword>
<evidence type="ECO:0000313" key="8">
    <source>
        <dbReference type="EMBL" id="ABR47870.1"/>
    </source>
</evidence>
<proteinExistence type="predicted"/>
<accession>A6TNV2</accession>
<protein>
    <recommendedName>
        <fullName evidence="2">Ferredoxin</fullName>
    </recommendedName>
</protein>
<dbReference type="PROSITE" id="PS00198">
    <property type="entry name" value="4FE4S_FER_1"/>
    <property type="match status" value="1"/>
</dbReference>
<dbReference type="Proteomes" id="UP000001572">
    <property type="component" value="Chromosome"/>
</dbReference>
<dbReference type="Pfam" id="PF12838">
    <property type="entry name" value="Fer4_7"/>
    <property type="match status" value="1"/>
</dbReference>
<dbReference type="HOGENOM" id="CLU_046240_0_0_9"/>
<dbReference type="PANTHER" id="PTHR24960:SF83">
    <property type="entry name" value="4FE-4S FERREDOXIN-TYPE DOMAIN-CONTAINING PROTEIN"/>
    <property type="match status" value="1"/>
</dbReference>
<dbReference type="OrthoDB" id="9781559at2"/>
<dbReference type="Gene3D" id="3.30.70.20">
    <property type="match status" value="1"/>
</dbReference>
<keyword evidence="3" id="KW-0004">4Fe-4S</keyword>
<evidence type="ECO:0000313" key="9">
    <source>
        <dbReference type="Proteomes" id="UP000001572"/>
    </source>
</evidence>
<dbReference type="AlphaFoldDB" id="A6TNV2"/>
<gene>
    <name evidence="8" type="ordered locus">Amet_1694</name>
</gene>
<dbReference type="InterPro" id="IPR017896">
    <property type="entry name" value="4Fe4S_Fe-S-bd"/>
</dbReference>
<dbReference type="InterPro" id="IPR007160">
    <property type="entry name" value="DUF362"/>
</dbReference>
<dbReference type="EMBL" id="CP000724">
    <property type="protein sequence ID" value="ABR47870.1"/>
    <property type="molecule type" value="Genomic_DNA"/>
</dbReference>
<dbReference type="InterPro" id="IPR017900">
    <property type="entry name" value="4Fe4S_Fe_S_CS"/>
</dbReference>
<dbReference type="Pfam" id="PF04015">
    <property type="entry name" value="DUF362"/>
    <property type="match status" value="1"/>
</dbReference>
<keyword evidence="6" id="KW-0411">Iron-sulfur</keyword>
<feature type="domain" description="4Fe-4S ferredoxin-type" evidence="7">
    <location>
        <begin position="216"/>
        <end position="245"/>
    </location>
</feature>
<dbReference type="STRING" id="293826.Amet_1694"/>
<dbReference type="CDD" id="cd10549">
    <property type="entry name" value="MtMvhB_like"/>
    <property type="match status" value="1"/>
</dbReference>
<dbReference type="GO" id="GO:0046872">
    <property type="term" value="F:metal ion binding"/>
    <property type="evidence" value="ECO:0007669"/>
    <property type="project" value="UniProtKB-KW"/>
</dbReference>
<dbReference type="KEGG" id="amt:Amet_1694"/>
<evidence type="ECO:0000256" key="1">
    <source>
        <dbReference type="ARBA" id="ARBA00003532"/>
    </source>
</evidence>
<dbReference type="RefSeq" id="WP_012062908.1">
    <property type="nucleotide sequence ID" value="NC_009633.1"/>
</dbReference>
<organism evidence="8 9">
    <name type="scientific">Alkaliphilus metalliredigens (strain QYMF)</name>
    <dbReference type="NCBI Taxonomy" id="293826"/>
    <lineage>
        <taxon>Bacteria</taxon>
        <taxon>Bacillati</taxon>
        <taxon>Bacillota</taxon>
        <taxon>Clostridia</taxon>
        <taxon>Peptostreptococcales</taxon>
        <taxon>Natronincolaceae</taxon>
        <taxon>Alkaliphilus</taxon>
    </lineage>
</organism>
<reference evidence="9" key="1">
    <citation type="journal article" date="2016" name="Genome Announc.">
        <title>Complete genome sequence of Alkaliphilus metalliredigens strain QYMF, an alkaliphilic and metal-reducing bacterium isolated from borax-contaminated leachate ponds.</title>
        <authorList>
            <person name="Hwang C."/>
            <person name="Copeland A."/>
            <person name="Lucas S."/>
            <person name="Lapidus A."/>
            <person name="Barry K."/>
            <person name="Detter J.C."/>
            <person name="Glavina Del Rio T."/>
            <person name="Hammon N."/>
            <person name="Israni S."/>
            <person name="Dalin E."/>
            <person name="Tice H."/>
            <person name="Pitluck S."/>
            <person name="Chertkov O."/>
            <person name="Brettin T."/>
            <person name="Bruce D."/>
            <person name="Han C."/>
            <person name="Schmutz J."/>
            <person name="Larimer F."/>
            <person name="Land M.L."/>
            <person name="Hauser L."/>
            <person name="Kyrpides N."/>
            <person name="Mikhailova N."/>
            <person name="Ye Q."/>
            <person name="Zhou J."/>
            <person name="Richardson P."/>
            <person name="Fields M.W."/>
        </authorList>
    </citation>
    <scope>NUCLEOTIDE SEQUENCE [LARGE SCALE GENOMIC DNA]</scope>
    <source>
        <strain evidence="9">QYMF</strain>
    </source>
</reference>
<keyword evidence="4" id="KW-0479">Metal-binding</keyword>
<comment type="function">
    <text evidence="1">Ferredoxins are iron-sulfur proteins that transfer electrons in a wide variety of metabolic reactions.</text>
</comment>
<evidence type="ECO:0000256" key="6">
    <source>
        <dbReference type="ARBA" id="ARBA00023014"/>
    </source>
</evidence>
<dbReference type="PROSITE" id="PS51379">
    <property type="entry name" value="4FE4S_FER_2"/>
    <property type="match status" value="2"/>
</dbReference>
<dbReference type="PANTHER" id="PTHR24960">
    <property type="entry name" value="PHOTOSYSTEM I IRON-SULFUR CENTER-RELATED"/>
    <property type="match status" value="1"/>
</dbReference>
<evidence type="ECO:0000256" key="4">
    <source>
        <dbReference type="ARBA" id="ARBA00022723"/>
    </source>
</evidence>
<evidence type="ECO:0000256" key="3">
    <source>
        <dbReference type="ARBA" id="ARBA00022485"/>
    </source>
</evidence>
<keyword evidence="5" id="KW-0408">Iron</keyword>
<evidence type="ECO:0000256" key="2">
    <source>
        <dbReference type="ARBA" id="ARBA00013529"/>
    </source>
</evidence>